<feature type="domain" description="FAD dependent oxidoreductase" evidence="6">
    <location>
        <begin position="20"/>
        <end position="352"/>
    </location>
</feature>
<keyword evidence="3" id="KW-0285">Flavoprotein</keyword>
<feature type="domain" description="Alpha-glycerophosphate oxidase C-terminal" evidence="7">
    <location>
        <begin position="449"/>
        <end position="525"/>
    </location>
</feature>
<dbReference type="GO" id="GO:0046168">
    <property type="term" value="P:glycerol-3-phosphate catabolic process"/>
    <property type="evidence" value="ECO:0007669"/>
    <property type="project" value="TreeGrafter"/>
</dbReference>
<evidence type="ECO:0000259" key="7">
    <source>
        <dbReference type="Pfam" id="PF16901"/>
    </source>
</evidence>
<dbReference type="InterPro" id="IPR006076">
    <property type="entry name" value="FAD-dep_OxRdtase"/>
</dbReference>
<evidence type="ECO:0000256" key="5">
    <source>
        <dbReference type="ARBA" id="ARBA00023002"/>
    </source>
</evidence>
<dbReference type="GO" id="GO:0004368">
    <property type="term" value="F:glycerol-3-phosphate dehydrogenase (quinone) activity"/>
    <property type="evidence" value="ECO:0007669"/>
    <property type="project" value="InterPro"/>
</dbReference>
<evidence type="ECO:0000313" key="9">
    <source>
        <dbReference type="Proteomes" id="UP000244892"/>
    </source>
</evidence>
<keyword evidence="5" id="KW-0560">Oxidoreductase</keyword>
<reference evidence="8 9" key="1">
    <citation type="submission" date="2018-05" db="EMBL/GenBank/DDBJ databases">
        <title>complete genome sequence of Aquabacterium olei NBRC 110486.</title>
        <authorList>
            <person name="Tang B."/>
            <person name="Chang J."/>
            <person name="Zhang L."/>
            <person name="Yang H."/>
        </authorList>
    </citation>
    <scope>NUCLEOTIDE SEQUENCE [LARGE SCALE GENOMIC DNA]</scope>
    <source>
        <strain evidence="8 9">NBRC 110486</strain>
    </source>
</reference>
<dbReference type="NCBIfam" id="NF009906">
    <property type="entry name" value="PRK13369.1"/>
    <property type="match status" value="1"/>
</dbReference>
<evidence type="ECO:0000256" key="3">
    <source>
        <dbReference type="ARBA" id="ARBA00022630"/>
    </source>
</evidence>
<dbReference type="InterPro" id="IPR000447">
    <property type="entry name" value="G3P_DH_FAD-dep"/>
</dbReference>
<accession>A0A2U8FUZ3</accession>
<dbReference type="PRINTS" id="PR01001">
    <property type="entry name" value="FADG3PDH"/>
</dbReference>
<sequence>MSMLSSLASSPDEAVDHLCDVLVVGGGLHGTAVARDLAGRGWRVALCEQDDLAAHASGATGKLVHGGLRELARLDLGGMGRAVQERARLLQCAPHLMTPVRLLMPHDDGMRTGALIRLGLWWHDRLAAGSGLPPSEAVALRRSRLGASLQPAWTRAFVYTEVMADDARLATLCARDAAERGALVLTRTRCDSAVAQGGGWRVRLVRRHPEDGRVVQRLTVQARVVVNAAGAWASSVLSGVLQVPPAAVARKGGEPPGLTWLKGTHIVVPRCVEHDHGCVFHTRGGRFIFALPYERHFTLIGAAEQPHDGPPDGVAAEPDEVMALCQEASRYLRRPVQPGDVVWSYAGLRGALKAPGRGEEGAHGRHQLQLHARPAPVLTVWGGSLSSFRLLAEQAADQVGDLLGERRLAWTADAALPGGQLGELLDHTVSPELDLIAFQSRLRQVHPWLPLPLLRRWTRAYGSRVLRLLDGMRGRDDLGTEVLPDLFEAELYHLRRHEWALTADDVLWRRSKLGLHTTVAQHAALADWFARQHAGCEGQPDAAWLSSAAVA</sequence>
<dbReference type="PANTHER" id="PTHR11985:SF15">
    <property type="entry name" value="GLYCEROL-3-PHOSPHATE DEHYDROGENASE, MITOCHONDRIAL"/>
    <property type="match status" value="1"/>
</dbReference>
<keyword evidence="4" id="KW-0274">FAD</keyword>
<dbReference type="InterPro" id="IPR031656">
    <property type="entry name" value="DAO_C"/>
</dbReference>
<dbReference type="Proteomes" id="UP000244892">
    <property type="component" value="Chromosome"/>
</dbReference>
<dbReference type="AlphaFoldDB" id="A0A2U8FUZ3"/>
<dbReference type="Pfam" id="PF01266">
    <property type="entry name" value="DAO"/>
    <property type="match status" value="1"/>
</dbReference>
<evidence type="ECO:0000256" key="1">
    <source>
        <dbReference type="ARBA" id="ARBA00001974"/>
    </source>
</evidence>
<dbReference type="OrthoDB" id="9766796at2"/>
<evidence type="ECO:0000256" key="4">
    <source>
        <dbReference type="ARBA" id="ARBA00022827"/>
    </source>
</evidence>
<dbReference type="Gene3D" id="6.10.250.1890">
    <property type="match status" value="1"/>
</dbReference>
<dbReference type="Pfam" id="PF16901">
    <property type="entry name" value="DAO_C"/>
    <property type="match status" value="1"/>
</dbReference>
<evidence type="ECO:0000259" key="6">
    <source>
        <dbReference type="Pfam" id="PF01266"/>
    </source>
</evidence>
<dbReference type="InterPro" id="IPR036188">
    <property type="entry name" value="FAD/NAD-bd_sf"/>
</dbReference>
<comment type="similarity">
    <text evidence="2">Belongs to the FAD-dependent glycerol-3-phosphate dehydrogenase family.</text>
</comment>
<dbReference type="RefSeq" id="WP_109038008.1">
    <property type="nucleotide sequence ID" value="NZ_CP029210.1"/>
</dbReference>
<proteinExistence type="inferred from homology"/>
<dbReference type="KEGG" id="aon:DEH84_16780"/>
<gene>
    <name evidence="8" type="ORF">DEH84_16780</name>
</gene>
<protein>
    <submittedName>
        <fullName evidence="8">Glycerol-3-phosphate dehydrogenase</fullName>
    </submittedName>
</protein>
<organism evidence="8 9">
    <name type="scientific">Aquabacterium olei</name>
    <dbReference type="NCBI Taxonomy" id="1296669"/>
    <lineage>
        <taxon>Bacteria</taxon>
        <taxon>Pseudomonadati</taxon>
        <taxon>Pseudomonadota</taxon>
        <taxon>Betaproteobacteria</taxon>
        <taxon>Burkholderiales</taxon>
        <taxon>Aquabacterium</taxon>
    </lineage>
</organism>
<dbReference type="SUPFAM" id="SSF51905">
    <property type="entry name" value="FAD/NAD(P)-binding domain"/>
    <property type="match status" value="1"/>
</dbReference>
<evidence type="ECO:0000313" key="8">
    <source>
        <dbReference type="EMBL" id="AWI54891.1"/>
    </source>
</evidence>
<dbReference type="InterPro" id="IPR038299">
    <property type="entry name" value="DAO_C_sf"/>
</dbReference>
<dbReference type="Gene3D" id="1.10.8.870">
    <property type="entry name" value="Alpha-glycerophosphate oxidase, cap domain"/>
    <property type="match status" value="1"/>
</dbReference>
<name>A0A2U8FUZ3_9BURK</name>
<comment type="cofactor">
    <cofactor evidence="1">
        <name>FAD</name>
        <dbReference type="ChEBI" id="CHEBI:57692"/>
    </cofactor>
</comment>
<dbReference type="Gene3D" id="3.30.9.10">
    <property type="entry name" value="D-Amino Acid Oxidase, subunit A, domain 2"/>
    <property type="match status" value="1"/>
</dbReference>
<dbReference type="Gene3D" id="3.50.50.60">
    <property type="entry name" value="FAD/NAD(P)-binding domain"/>
    <property type="match status" value="1"/>
</dbReference>
<evidence type="ECO:0000256" key="2">
    <source>
        <dbReference type="ARBA" id="ARBA00007330"/>
    </source>
</evidence>
<dbReference type="PANTHER" id="PTHR11985">
    <property type="entry name" value="GLYCEROL-3-PHOSPHATE DEHYDROGENASE"/>
    <property type="match status" value="1"/>
</dbReference>
<keyword evidence="9" id="KW-1185">Reference proteome</keyword>
<dbReference type="EMBL" id="CP029210">
    <property type="protein sequence ID" value="AWI54891.1"/>
    <property type="molecule type" value="Genomic_DNA"/>
</dbReference>
<dbReference type="NCBIfam" id="NF008899">
    <property type="entry name" value="PRK12266.1"/>
    <property type="match status" value="1"/>
</dbReference>